<keyword evidence="3 5" id="KW-0808">Transferase</keyword>
<organism evidence="7 8">
    <name type="scientific">Brassica oleracea var. oleracea</name>
    <dbReference type="NCBI Taxonomy" id="109376"/>
    <lineage>
        <taxon>Eukaryota</taxon>
        <taxon>Viridiplantae</taxon>
        <taxon>Streptophyta</taxon>
        <taxon>Embryophyta</taxon>
        <taxon>Tracheophyta</taxon>
        <taxon>Spermatophyta</taxon>
        <taxon>Magnoliopsida</taxon>
        <taxon>eudicotyledons</taxon>
        <taxon>Gunneridae</taxon>
        <taxon>Pentapetalae</taxon>
        <taxon>rosids</taxon>
        <taxon>malvids</taxon>
        <taxon>Brassicales</taxon>
        <taxon>Brassicaceae</taxon>
        <taxon>Brassiceae</taxon>
        <taxon>Brassica</taxon>
    </lineage>
</organism>
<dbReference type="UniPathway" id="UPA00143"/>
<evidence type="ECO:0000313" key="7">
    <source>
        <dbReference type="EnsemblPlants" id="Bo4g143870.1"/>
    </source>
</evidence>
<dbReference type="SUPFAM" id="SSF48371">
    <property type="entry name" value="ARM repeat"/>
    <property type="match status" value="2"/>
</dbReference>
<accession>A0A0D3C0P2</accession>
<keyword evidence="8" id="KW-1185">Reference proteome</keyword>
<dbReference type="GO" id="GO:0016567">
    <property type="term" value="P:protein ubiquitination"/>
    <property type="evidence" value="ECO:0007669"/>
    <property type="project" value="UniProtKB-UniRule"/>
</dbReference>
<dbReference type="Gene3D" id="3.30.40.10">
    <property type="entry name" value="Zinc/RING finger domain, C3HC4 (zinc finger)"/>
    <property type="match status" value="1"/>
</dbReference>
<comment type="catalytic activity">
    <reaction evidence="1 5">
        <text>S-ubiquitinyl-[E2 ubiquitin-conjugating enzyme]-L-cysteine + [acceptor protein]-L-lysine = [E2 ubiquitin-conjugating enzyme]-L-cysteine + N(6)-ubiquitinyl-[acceptor protein]-L-lysine.</text>
        <dbReference type="EC" id="2.3.2.27"/>
    </reaction>
</comment>
<dbReference type="STRING" id="109376.A0A0D3C0P2"/>
<evidence type="ECO:0000256" key="3">
    <source>
        <dbReference type="ARBA" id="ARBA00022679"/>
    </source>
</evidence>
<dbReference type="Gene3D" id="1.25.10.10">
    <property type="entry name" value="Leucine-rich Repeat Variant"/>
    <property type="match status" value="2"/>
</dbReference>
<keyword evidence="4 5" id="KW-0833">Ubl conjugation pathway</keyword>
<dbReference type="SMART" id="SM00504">
    <property type="entry name" value="Ubox"/>
    <property type="match status" value="1"/>
</dbReference>
<protein>
    <recommendedName>
        <fullName evidence="5 6">U-box domain-containing protein</fullName>
        <ecNumber evidence="5">2.3.2.27</ecNumber>
    </recommendedName>
    <alternativeName>
        <fullName evidence="5">RING-type E3 ubiquitin transferase PUB</fullName>
    </alternativeName>
</protein>
<dbReference type="GO" id="GO:0006952">
    <property type="term" value="P:defense response"/>
    <property type="evidence" value="ECO:0007669"/>
    <property type="project" value="UniProtKB-ARBA"/>
</dbReference>
<reference evidence="7" key="2">
    <citation type="submission" date="2015-03" db="UniProtKB">
        <authorList>
            <consortium name="EnsemblPlants"/>
        </authorList>
    </citation>
    <scope>IDENTIFICATION</scope>
</reference>
<dbReference type="AlphaFoldDB" id="A0A0D3C0P2"/>
<proteinExistence type="predicted"/>
<dbReference type="FunFam" id="3.30.40.10:FF:000437">
    <property type="entry name" value="RING-type E3 ubiquitin transferase"/>
    <property type="match status" value="1"/>
</dbReference>
<dbReference type="HOGENOM" id="CLU_006348_1_3_1"/>
<dbReference type="InterPro" id="IPR013083">
    <property type="entry name" value="Znf_RING/FYVE/PHD"/>
</dbReference>
<dbReference type="InterPro" id="IPR045210">
    <property type="entry name" value="RING-Ubox_PUB"/>
</dbReference>
<dbReference type="InterPro" id="IPR003613">
    <property type="entry name" value="Ubox_domain"/>
</dbReference>
<evidence type="ECO:0000313" key="8">
    <source>
        <dbReference type="Proteomes" id="UP000032141"/>
    </source>
</evidence>
<name>A0A0D3C0P2_BRAOL</name>
<evidence type="ECO:0000256" key="2">
    <source>
        <dbReference type="ARBA" id="ARBA00004906"/>
    </source>
</evidence>
<comment type="pathway">
    <text evidence="2 5">Protein modification; protein ubiquitination.</text>
</comment>
<dbReference type="PANTHER" id="PTHR22849">
    <property type="entry name" value="WDSAM1 PROTEIN"/>
    <property type="match status" value="1"/>
</dbReference>
<reference evidence="7 8" key="1">
    <citation type="journal article" date="2014" name="Genome Biol.">
        <title>Transcriptome and methylome profiling reveals relics of genome dominance in the mesopolyploid Brassica oleracea.</title>
        <authorList>
            <person name="Parkin I.A."/>
            <person name="Koh C."/>
            <person name="Tang H."/>
            <person name="Robinson S.J."/>
            <person name="Kagale S."/>
            <person name="Clarke W.E."/>
            <person name="Town C.D."/>
            <person name="Nixon J."/>
            <person name="Krishnakumar V."/>
            <person name="Bidwell S.L."/>
            <person name="Denoeud F."/>
            <person name="Belcram H."/>
            <person name="Links M.G."/>
            <person name="Just J."/>
            <person name="Clarke C."/>
            <person name="Bender T."/>
            <person name="Huebert T."/>
            <person name="Mason A.S."/>
            <person name="Pires J.C."/>
            <person name="Barker G."/>
            <person name="Moore J."/>
            <person name="Walley P.G."/>
            <person name="Manoli S."/>
            <person name="Batley J."/>
            <person name="Edwards D."/>
            <person name="Nelson M.N."/>
            <person name="Wang X."/>
            <person name="Paterson A.H."/>
            <person name="King G."/>
            <person name="Bancroft I."/>
            <person name="Chalhoub B."/>
            <person name="Sharpe A.G."/>
        </authorList>
    </citation>
    <scope>NUCLEOTIDE SEQUENCE</scope>
    <source>
        <strain evidence="7 8">cv. TO1000</strain>
    </source>
</reference>
<dbReference type="Pfam" id="PF04564">
    <property type="entry name" value="U-box"/>
    <property type="match status" value="1"/>
</dbReference>
<dbReference type="EnsemblPlants" id="Bo4g143870.1">
    <property type="protein sequence ID" value="Bo4g143870.1"/>
    <property type="gene ID" value="Bo4g143870"/>
</dbReference>
<sequence>MGFTWGMRLRGASKKKIAPVMSWSESTSEPDITIPPEFQCPISIDLMKDPVIISTGITYDRTSIEKWIDSGNNTCPVTNTVLTTFDQIPNHTIRKMIQGWCVEIGSSLIERIPTPRVPLMPCEVYEICRKLSSATRRGDYEKCEEIIWRIKKLEKESEKNRNCIIENGVALVLCDCFEKFSADEKSTSILGKILSLLTWMVPIGWEGLTTLASASSFRCIAGFLRSKDDTVRENAAFLLKEILSLEETQVHAFAEENGVAAAFLKLIRDSVSSSATRSSLTAVSQMVLAKPEIASEFLEIGLVNQTVEMIIDGENSVCEKALAVLDAVCETSEGIEEVRKNALVMPLLVKKILKVSEQGTWSSVSAILKLCKAGNASTVEEAVRLGAFQKMFLVLQVGYGEVKEKATELLKMMNTQMKLMSDDEILSLEETQVHAFAEENGVAAAFLKLIRDSVSSSATRSSLTAVSQMVLAKPEIASEFLEIGLVNQTVEMIIDGENSVCEKALAVLDAVCETSEGIEEVRKNALVMPLLVKKILKVSEQGTWSSVSAILKLCKAGNASTVEEAVRLGAFQKMFLVLQVGYGEVKEKATELLKMMNTQMKLMSDDVDSSMEFKYLKKPF</sequence>
<dbReference type="SUPFAM" id="SSF57850">
    <property type="entry name" value="RING/U-box"/>
    <property type="match status" value="1"/>
</dbReference>
<dbReference type="InterPro" id="IPR016024">
    <property type="entry name" value="ARM-type_fold"/>
</dbReference>
<evidence type="ECO:0000256" key="4">
    <source>
        <dbReference type="ARBA" id="ARBA00022786"/>
    </source>
</evidence>
<dbReference type="EC" id="2.3.2.27" evidence="5"/>
<dbReference type="PROSITE" id="PS51698">
    <property type="entry name" value="U_BOX"/>
    <property type="match status" value="1"/>
</dbReference>
<dbReference type="InterPro" id="IPR011989">
    <property type="entry name" value="ARM-like"/>
</dbReference>
<dbReference type="CDD" id="cd16664">
    <property type="entry name" value="RING-Ubox_PUB"/>
    <property type="match status" value="1"/>
</dbReference>
<evidence type="ECO:0000259" key="6">
    <source>
        <dbReference type="PROSITE" id="PS51698"/>
    </source>
</evidence>
<dbReference type="Pfam" id="PF25598">
    <property type="entry name" value="ARM_PUB"/>
    <property type="match status" value="2"/>
</dbReference>
<evidence type="ECO:0000256" key="5">
    <source>
        <dbReference type="RuleBase" id="RU369093"/>
    </source>
</evidence>
<comment type="function">
    <text evidence="5">Functions as an E3 ubiquitin ligase.</text>
</comment>
<dbReference type="Gramene" id="Bo4g143870.1">
    <property type="protein sequence ID" value="Bo4g143870.1"/>
    <property type="gene ID" value="Bo4g143870"/>
</dbReference>
<dbReference type="InterPro" id="IPR045185">
    <property type="entry name" value="PUB22/23/24-like"/>
</dbReference>
<feature type="domain" description="U-box" evidence="6">
    <location>
        <begin position="33"/>
        <end position="107"/>
    </location>
</feature>
<evidence type="ECO:0000256" key="1">
    <source>
        <dbReference type="ARBA" id="ARBA00000900"/>
    </source>
</evidence>
<dbReference type="Proteomes" id="UP000032141">
    <property type="component" value="Chromosome C4"/>
</dbReference>
<dbReference type="eggNOG" id="ENOG502QS2D">
    <property type="taxonomic scope" value="Eukaryota"/>
</dbReference>
<dbReference type="PANTHER" id="PTHR22849:SF61">
    <property type="entry name" value="U-BOX DOMAIN-CONTAINING PROTEIN 21"/>
    <property type="match status" value="1"/>
</dbReference>
<dbReference type="GO" id="GO:0061630">
    <property type="term" value="F:ubiquitin protein ligase activity"/>
    <property type="evidence" value="ECO:0007669"/>
    <property type="project" value="UniProtKB-UniRule"/>
</dbReference>
<dbReference type="OMA" id="GALTWMR"/>
<dbReference type="InterPro" id="IPR058678">
    <property type="entry name" value="ARM_PUB"/>
</dbReference>